<dbReference type="InterPro" id="IPR001248">
    <property type="entry name" value="Pur-cyt_permease"/>
</dbReference>
<dbReference type="PANTHER" id="PTHR31806:SF1">
    <property type="entry name" value="PURINE-CYTOSINE PERMEASE FCY2-RELATED"/>
    <property type="match status" value="1"/>
</dbReference>
<keyword evidence="5 8" id="KW-1133">Transmembrane helix</keyword>
<feature type="transmembrane region" description="Helical" evidence="8">
    <location>
        <begin position="200"/>
        <end position="218"/>
    </location>
</feature>
<comment type="subcellular location">
    <subcellularLocation>
        <location evidence="1">Membrane</location>
        <topology evidence="1">Multi-pass membrane protein</topology>
    </subcellularLocation>
</comment>
<feature type="transmembrane region" description="Helical" evidence="8">
    <location>
        <begin position="401"/>
        <end position="425"/>
    </location>
</feature>
<evidence type="ECO:0000256" key="5">
    <source>
        <dbReference type="ARBA" id="ARBA00022989"/>
    </source>
</evidence>
<keyword evidence="3 7" id="KW-0813">Transport</keyword>
<dbReference type="GO" id="GO:0022857">
    <property type="term" value="F:transmembrane transporter activity"/>
    <property type="evidence" value="ECO:0007669"/>
    <property type="project" value="InterPro"/>
</dbReference>
<evidence type="ECO:0000256" key="7">
    <source>
        <dbReference type="PIRNR" id="PIRNR002744"/>
    </source>
</evidence>
<feature type="transmembrane region" description="Helical" evidence="8">
    <location>
        <begin position="358"/>
        <end position="380"/>
    </location>
</feature>
<feature type="transmembrane region" description="Helical" evidence="8">
    <location>
        <begin position="99"/>
        <end position="121"/>
    </location>
</feature>
<feature type="transmembrane region" description="Helical" evidence="8">
    <location>
        <begin position="168"/>
        <end position="188"/>
    </location>
</feature>
<evidence type="ECO:0000256" key="2">
    <source>
        <dbReference type="ARBA" id="ARBA00008974"/>
    </source>
</evidence>
<feature type="transmembrane region" description="Helical" evidence="8">
    <location>
        <begin position="286"/>
        <end position="314"/>
    </location>
</feature>
<dbReference type="EMBL" id="WBJZ01000014">
    <property type="protein sequence ID" value="KAB1655675.1"/>
    <property type="molecule type" value="Genomic_DNA"/>
</dbReference>
<dbReference type="OrthoDB" id="9809167at2"/>
<protein>
    <submittedName>
        <fullName evidence="9">Cytosine permease</fullName>
    </submittedName>
</protein>
<dbReference type="PIRSF" id="PIRSF002744">
    <property type="entry name" value="Pur-cyt_permease"/>
    <property type="match status" value="1"/>
</dbReference>
<sequence>MNVPVAQVPRIEDKTIQPIPLNERHGKARDLFTIWFGSNIMVLTVVTGALSSTVFGLDVVTGVIALLVGNLLGGVFMALHSAQGPKLGVPQMVQTRGQFGSFGALLVVAVVVIMYIGFFAANLVLGGQAVNVVAPVVPVDWGIVLVGIVSVAAAAFGYRLIHAYTRIMSIVSGIALAVAFITIIAAGLPANLLSTGSFNLAGFMGAVSVAALWQIAYAPYVSDYSRYLPEDTGPRTAFWVSYAGCILGSYLPMVLGTLVGGILVALGQSGDDIVGGLGQLLGPMAVPIIAVFSIGVAGTNSMNLYCGVLSVLTIGQTFVPSWNPRAITRAVVAAIIFGLSLVLALVGRDDFLAHYSNFLALLLYVLVPWTAINLVDYYLLHKGDYRVDDFFRRDGGVYGRFNWIAIACYLLGAVIQVPFMVTTLYEGPIGAALGIDISWIVGLAVISPLYFVLARAFSRRGRGTTDLTPAQPVTTA</sequence>
<feature type="transmembrane region" description="Helical" evidence="8">
    <location>
        <begin position="31"/>
        <end position="53"/>
    </location>
</feature>
<reference evidence="9 10" key="1">
    <citation type="submission" date="2019-09" db="EMBL/GenBank/DDBJ databases">
        <title>Phylogeny of genus Pseudoclavibacter and closely related genus.</title>
        <authorList>
            <person name="Li Y."/>
        </authorList>
    </citation>
    <scope>NUCLEOTIDE SEQUENCE [LARGE SCALE GENOMIC DNA]</scope>
    <source>
        <strain evidence="9 10">DSM 23821</strain>
    </source>
</reference>
<evidence type="ECO:0000256" key="6">
    <source>
        <dbReference type="ARBA" id="ARBA00023136"/>
    </source>
</evidence>
<name>A0A7J5BS90_9MICO</name>
<keyword evidence="4 8" id="KW-0812">Transmembrane</keyword>
<evidence type="ECO:0000256" key="3">
    <source>
        <dbReference type="ARBA" id="ARBA00022448"/>
    </source>
</evidence>
<dbReference type="GO" id="GO:0005886">
    <property type="term" value="C:plasma membrane"/>
    <property type="evidence" value="ECO:0007669"/>
    <property type="project" value="TreeGrafter"/>
</dbReference>
<dbReference type="AlphaFoldDB" id="A0A7J5BS90"/>
<dbReference type="PANTHER" id="PTHR31806">
    <property type="entry name" value="PURINE-CYTOSINE PERMEASE FCY2-RELATED"/>
    <property type="match status" value="1"/>
</dbReference>
<accession>A0A7J5BS90</accession>
<comment type="similarity">
    <text evidence="2 7">Belongs to the purine-cytosine permease (2.A.39) family.</text>
</comment>
<dbReference type="Proteomes" id="UP000467240">
    <property type="component" value="Unassembled WGS sequence"/>
</dbReference>
<dbReference type="CDD" id="cd11484">
    <property type="entry name" value="SLC-NCS1sbd_CobB-like"/>
    <property type="match status" value="1"/>
</dbReference>
<evidence type="ECO:0000313" key="9">
    <source>
        <dbReference type="EMBL" id="KAB1655675.1"/>
    </source>
</evidence>
<dbReference type="Gene3D" id="1.10.4160.10">
    <property type="entry name" value="Hydantoin permease"/>
    <property type="match status" value="1"/>
</dbReference>
<evidence type="ECO:0000313" key="10">
    <source>
        <dbReference type="Proteomes" id="UP000467240"/>
    </source>
</evidence>
<organism evidence="9 10">
    <name type="scientific">Pseudoclavibacter chungangensis</name>
    <dbReference type="NCBI Taxonomy" id="587635"/>
    <lineage>
        <taxon>Bacteria</taxon>
        <taxon>Bacillati</taxon>
        <taxon>Actinomycetota</taxon>
        <taxon>Actinomycetes</taxon>
        <taxon>Micrococcales</taxon>
        <taxon>Microbacteriaceae</taxon>
        <taxon>Pseudoclavibacter</taxon>
    </lineage>
</organism>
<keyword evidence="6 7" id="KW-0472">Membrane</keyword>
<gene>
    <name evidence="9" type="ORF">F8O01_11800</name>
</gene>
<keyword evidence="10" id="KW-1185">Reference proteome</keyword>
<dbReference type="RefSeq" id="WP_158041062.1">
    <property type="nucleotide sequence ID" value="NZ_JACCFV010000001.1"/>
</dbReference>
<feature type="transmembrane region" description="Helical" evidence="8">
    <location>
        <begin position="141"/>
        <end position="161"/>
    </location>
</feature>
<evidence type="ECO:0000256" key="4">
    <source>
        <dbReference type="ARBA" id="ARBA00022692"/>
    </source>
</evidence>
<dbReference type="Pfam" id="PF02133">
    <property type="entry name" value="Transp_cyt_pur"/>
    <property type="match status" value="1"/>
</dbReference>
<feature type="transmembrane region" description="Helical" evidence="8">
    <location>
        <begin position="239"/>
        <end position="266"/>
    </location>
</feature>
<feature type="transmembrane region" description="Helical" evidence="8">
    <location>
        <begin position="431"/>
        <end position="453"/>
    </location>
</feature>
<dbReference type="InterPro" id="IPR026030">
    <property type="entry name" value="Pur-cyt_permease_Fcy2/21/22"/>
</dbReference>
<feature type="transmembrane region" description="Helical" evidence="8">
    <location>
        <begin position="326"/>
        <end position="346"/>
    </location>
</feature>
<feature type="transmembrane region" description="Helical" evidence="8">
    <location>
        <begin position="59"/>
        <end position="79"/>
    </location>
</feature>
<proteinExistence type="inferred from homology"/>
<evidence type="ECO:0000256" key="1">
    <source>
        <dbReference type="ARBA" id="ARBA00004141"/>
    </source>
</evidence>
<comment type="caution">
    <text evidence="9">The sequence shown here is derived from an EMBL/GenBank/DDBJ whole genome shotgun (WGS) entry which is preliminary data.</text>
</comment>
<evidence type="ECO:0000256" key="8">
    <source>
        <dbReference type="SAM" id="Phobius"/>
    </source>
</evidence>